<evidence type="ECO:0000313" key="6">
    <source>
        <dbReference type="EMBL" id="MBD5779270.1"/>
    </source>
</evidence>
<dbReference type="SUPFAM" id="SSF52768">
    <property type="entry name" value="Arginase/deacetylase"/>
    <property type="match status" value="1"/>
</dbReference>
<reference evidence="6" key="1">
    <citation type="submission" date="2020-09" db="EMBL/GenBank/DDBJ databases">
        <title>Pelagicoccus enzymogenes sp. nov. with an EPS production, isolated from marine sediment.</title>
        <authorList>
            <person name="Feng X."/>
        </authorList>
    </citation>
    <scope>NUCLEOTIDE SEQUENCE</scope>
    <source>
        <strain evidence="6">NFK12</strain>
    </source>
</reference>
<dbReference type="Pfam" id="PF00491">
    <property type="entry name" value="Arginase"/>
    <property type="match status" value="1"/>
</dbReference>
<evidence type="ECO:0000256" key="2">
    <source>
        <dbReference type="ARBA" id="ARBA00022723"/>
    </source>
</evidence>
<feature type="binding site" evidence="4">
    <location>
        <position position="137"/>
    </location>
    <ligand>
        <name>Mn(2+)</name>
        <dbReference type="ChEBI" id="CHEBI:29035"/>
        <label>1</label>
    </ligand>
</feature>
<dbReference type="Proteomes" id="UP000622317">
    <property type="component" value="Unassembled WGS sequence"/>
</dbReference>
<accession>A0A927F8T4</accession>
<evidence type="ECO:0000256" key="4">
    <source>
        <dbReference type="PIRSR" id="PIRSR036979-1"/>
    </source>
</evidence>
<protein>
    <submittedName>
        <fullName evidence="6">Agmatinase</fullName>
        <ecNumber evidence="6">3.5.3.11</ecNumber>
    </submittedName>
</protein>
<dbReference type="EMBL" id="JACYFG010000007">
    <property type="protein sequence ID" value="MBD5779270.1"/>
    <property type="molecule type" value="Genomic_DNA"/>
</dbReference>
<sequence length="295" mass="32392">MPNDLYENPPAFHSDDIEPSNQHDAAFHIIPVPWETSVSYGGGTANGPNAILHSSVQLEHWLDGSFPGDAGIYTADPVRCDAPAPTVIENIKVATRAALNINKCPILLGGEHAMTLGPVQACAELDIPFGIVQFDAHADLRYAYQGNLYSHASVMERCTDMGIPLHQIGVRALCKEEADRRIERKVTYLDAADLYWKGYPEQLLPDDFPEHVFITFDVDGLDPSIMPSTGTPVPGGLNWYQAIDGLERALKGRKLLGADFVELAPQAGQHAPDFLVANLIYKFMEIAQRLDCLRS</sequence>
<keyword evidence="7" id="KW-1185">Reference proteome</keyword>
<dbReference type="PROSITE" id="PS01053">
    <property type="entry name" value="ARGINASE_1"/>
    <property type="match status" value="1"/>
</dbReference>
<comment type="similarity">
    <text evidence="1">Belongs to the arginase family. Agmatinase subfamily.</text>
</comment>
<feature type="binding site" evidence="4">
    <location>
        <position position="112"/>
    </location>
    <ligand>
        <name>Mn(2+)</name>
        <dbReference type="ChEBI" id="CHEBI:29035"/>
        <label>1</label>
    </ligand>
</feature>
<dbReference type="PIRSF" id="PIRSF036979">
    <property type="entry name" value="Arginase"/>
    <property type="match status" value="1"/>
</dbReference>
<dbReference type="AlphaFoldDB" id="A0A927F8T4"/>
<keyword evidence="3 5" id="KW-0378">Hydrolase</keyword>
<gene>
    <name evidence="6" type="primary">speB</name>
    <name evidence="6" type="ORF">IEN85_07175</name>
</gene>
<evidence type="ECO:0000256" key="1">
    <source>
        <dbReference type="ARBA" id="ARBA00009227"/>
    </source>
</evidence>
<proteinExistence type="inferred from homology"/>
<feature type="binding site" evidence="4">
    <location>
        <position position="139"/>
    </location>
    <ligand>
        <name>Mn(2+)</name>
        <dbReference type="ChEBI" id="CHEBI:29035"/>
        <label>1</label>
    </ligand>
</feature>
<name>A0A927F8T4_9BACT</name>
<dbReference type="GO" id="GO:0046872">
    <property type="term" value="F:metal ion binding"/>
    <property type="evidence" value="ECO:0007669"/>
    <property type="project" value="UniProtKB-KW"/>
</dbReference>
<dbReference type="NCBIfam" id="TIGR01230">
    <property type="entry name" value="agmatinase"/>
    <property type="match status" value="1"/>
</dbReference>
<dbReference type="RefSeq" id="WP_191616403.1">
    <property type="nucleotide sequence ID" value="NZ_JACYFG010000007.1"/>
</dbReference>
<dbReference type="InterPro" id="IPR020855">
    <property type="entry name" value="Ureohydrolase_Mn_BS"/>
</dbReference>
<feature type="binding site" evidence="4">
    <location>
        <position position="135"/>
    </location>
    <ligand>
        <name>Mn(2+)</name>
        <dbReference type="ChEBI" id="CHEBI:29035"/>
        <label>1</label>
    </ligand>
</feature>
<dbReference type="GO" id="GO:0033389">
    <property type="term" value="P:putrescine biosynthetic process from arginine, via agmatine"/>
    <property type="evidence" value="ECO:0007669"/>
    <property type="project" value="TreeGrafter"/>
</dbReference>
<dbReference type="GO" id="GO:0008783">
    <property type="term" value="F:agmatinase activity"/>
    <property type="evidence" value="ECO:0007669"/>
    <property type="project" value="UniProtKB-EC"/>
</dbReference>
<dbReference type="InterPro" id="IPR023696">
    <property type="entry name" value="Ureohydrolase_dom_sf"/>
</dbReference>
<keyword evidence="4" id="KW-0464">Manganese</keyword>
<dbReference type="PROSITE" id="PS51409">
    <property type="entry name" value="ARGINASE_2"/>
    <property type="match status" value="1"/>
</dbReference>
<comment type="caution">
    <text evidence="6">The sequence shown here is derived from an EMBL/GenBank/DDBJ whole genome shotgun (WGS) entry which is preliminary data.</text>
</comment>
<dbReference type="PANTHER" id="PTHR11358">
    <property type="entry name" value="ARGINASE/AGMATINASE"/>
    <property type="match status" value="1"/>
</dbReference>
<organism evidence="6 7">
    <name type="scientific">Pelagicoccus enzymogenes</name>
    <dbReference type="NCBI Taxonomy" id="2773457"/>
    <lineage>
        <taxon>Bacteria</taxon>
        <taxon>Pseudomonadati</taxon>
        <taxon>Verrucomicrobiota</taxon>
        <taxon>Opitutia</taxon>
        <taxon>Puniceicoccales</taxon>
        <taxon>Pelagicoccaceae</taxon>
        <taxon>Pelagicoccus</taxon>
    </lineage>
</organism>
<feature type="binding site" evidence="4">
    <location>
        <position position="217"/>
    </location>
    <ligand>
        <name>Mn(2+)</name>
        <dbReference type="ChEBI" id="CHEBI:29035"/>
        <label>1</label>
    </ligand>
</feature>
<dbReference type="PANTHER" id="PTHR11358:SF26">
    <property type="entry name" value="GUANIDINO ACID HYDROLASE, MITOCHONDRIAL"/>
    <property type="match status" value="1"/>
</dbReference>
<evidence type="ECO:0000313" key="7">
    <source>
        <dbReference type="Proteomes" id="UP000622317"/>
    </source>
</evidence>
<dbReference type="CDD" id="cd11593">
    <property type="entry name" value="Agmatinase-like_2"/>
    <property type="match status" value="1"/>
</dbReference>
<keyword evidence="2 4" id="KW-0479">Metal-binding</keyword>
<evidence type="ECO:0000256" key="3">
    <source>
        <dbReference type="ARBA" id="ARBA00022801"/>
    </source>
</evidence>
<dbReference type="Gene3D" id="3.40.800.10">
    <property type="entry name" value="Ureohydrolase domain"/>
    <property type="match status" value="1"/>
</dbReference>
<dbReference type="InterPro" id="IPR006035">
    <property type="entry name" value="Ureohydrolase"/>
</dbReference>
<evidence type="ECO:0000256" key="5">
    <source>
        <dbReference type="RuleBase" id="RU003684"/>
    </source>
</evidence>
<dbReference type="EC" id="3.5.3.11" evidence="6"/>
<dbReference type="InterPro" id="IPR005925">
    <property type="entry name" value="Agmatinase-rel"/>
</dbReference>
<comment type="cofactor">
    <cofactor evidence="4">
        <name>Mn(2+)</name>
        <dbReference type="ChEBI" id="CHEBI:29035"/>
    </cofactor>
    <text evidence="4">Binds 2 manganese ions per subunit.</text>
</comment>
<feature type="binding site" evidence="4">
    <location>
        <position position="219"/>
    </location>
    <ligand>
        <name>Mn(2+)</name>
        <dbReference type="ChEBI" id="CHEBI:29035"/>
        <label>1</label>
    </ligand>
</feature>